<dbReference type="GO" id="GO:0016020">
    <property type="term" value="C:membrane"/>
    <property type="evidence" value="ECO:0007669"/>
    <property type="project" value="GOC"/>
</dbReference>
<dbReference type="InterPro" id="IPR051158">
    <property type="entry name" value="Metallophosphoesterase_sf"/>
</dbReference>
<dbReference type="PANTHER" id="PTHR31302">
    <property type="entry name" value="TRANSMEMBRANE PROTEIN WITH METALLOPHOSPHOESTERASE DOMAIN-RELATED"/>
    <property type="match status" value="1"/>
</dbReference>
<organism evidence="4 5">
    <name type="scientific">Variimorphobacter saccharofermentans</name>
    <dbReference type="NCBI Taxonomy" id="2755051"/>
    <lineage>
        <taxon>Bacteria</taxon>
        <taxon>Bacillati</taxon>
        <taxon>Bacillota</taxon>
        <taxon>Clostridia</taxon>
        <taxon>Lachnospirales</taxon>
        <taxon>Lachnospiraceae</taxon>
        <taxon>Variimorphobacter</taxon>
    </lineage>
</organism>
<dbReference type="GO" id="GO:0008758">
    <property type="term" value="F:UDP-2,3-diacylglucosamine hydrolase activity"/>
    <property type="evidence" value="ECO:0007669"/>
    <property type="project" value="TreeGrafter"/>
</dbReference>
<comment type="caution">
    <text evidence="4">The sequence shown here is derived from an EMBL/GenBank/DDBJ whole genome shotgun (WGS) entry which is preliminary data.</text>
</comment>
<dbReference type="PANTHER" id="PTHR31302:SF31">
    <property type="entry name" value="PHOSPHODIESTERASE YAEI"/>
    <property type="match status" value="1"/>
</dbReference>
<evidence type="ECO:0000313" key="5">
    <source>
        <dbReference type="Proteomes" id="UP000574276"/>
    </source>
</evidence>
<sequence>MQGFMIVLGIILLLVLLSNIENKRLVTSKYTIVSDKLPKDFHNTRFVLLADLHNNSFGKQNARLIRKIKEINPEFIITAGDMINKRESCCPSNGYSLMKQLSKHYTVYYSLGNHEQRMKQLWELQNTSDTEESVISTWVEYINELSNLGIILLDNQSTYINRKNGKLRITGLSIEPKYFEHNKSPEMPVEYVESLIGKRTDKEFQILVAHNPIYFQTYAAWGADLTLSGHLHGGMVRLPGVGGLVSPQVQLFPKYHSGNHTEEGQHLIVSRGLGSHSIMPRLFNIPEIVVVTLQCEGERSLYEHSC</sequence>
<dbReference type="Pfam" id="PF00149">
    <property type="entry name" value="Metallophos"/>
    <property type="match status" value="1"/>
</dbReference>
<name>A0A839JZF0_9FIRM</name>
<keyword evidence="1" id="KW-0479">Metal-binding</keyword>
<accession>A0A839JZF0</accession>
<dbReference type="RefSeq" id="WP_228352738.1">
    <property type="nucleotide sequence ID" value="NZ_JACEGA010000001.1"/>
</dbReference>
<dbReference type="Gene3D" id="3.60.21.10">
    <property type="match status" value="1"/>
</dbReference>
<gene>
    <name evidence="4" type="ORF">H0486_09205</name>
</gene>
<evidence type="ECO:0000256" key="1">
    <source>
        <dbReference type="ARBA" id="ARBA00022723"/>
    </source>
</evidence>
<feature type="domain" description="Calcineurin-like phosphoesterase" evidence="3">
    <location>
        <begin position="45"/>
        <end position="233"/>
    </location>
</feature>
<dbReference type="GO" id="GO:0046872">
    <property type="term" value="F:metal ion binding"/>
    <property type="evidence" value="ECO:0007669"/>
    <property type="project" value="UniProtKB-KW"/>
</dbReference>
<dbReference type="AlphaFoldDB" id="A0A839JZF0"/>
<evidence type="ECO:0000313" key="4">
    <source>
        <dbReference type="EMBL" id="MBB2183055.1"/>
    </source>
</evidence>
<dbReference type="EMBL" id="JACEGA010000001">
    <property type="protein sequence ID" value="MBB2183055.1"/>
    <property type="molecule type" value="Genomic_DNA"/>
</dbReference>
<evidence type="ECO:0000259" key="3">
    <source>
        <dbReference type="Pfam" id="PF00149"/>
    </source>
</evidence>
<keyword evidence="5" id="KW-1185">Reference proteome</keyword>
<dbReference type="SUPFAM" id="SSF56300">
    <property type="entry name" value="Metallo-dependent phosphatases"/>
    <property type="match status" value="1"/>
</dbReference>
<evidence type="ECO:0000256" key="2">
    <source>
        <dbReference type="ARBA" id="ARBA00022801"/>
    </source>
</evidence>
<proteinExistence type="predicted"/>
<keyword evidence="2" id="KW-0378">Hydrolase</keyword>
<dbReference type="InterPro" id="IPR029052">
    <property type="entry name" value="Metallo-depent_PP-like"/>
</dbReference>
<dbReference type="Proteomes" id="UP000574276">
    <property type="component" value="Unassembled WGS sequence"/>
</dbReference>
<dbReference type="InterPro" id="IPR004843">
    <property type="entry name" value="Calcineurin-like_PHP"/>
</dbReference>
<reference evidence="4 5" key="1">
    <citation type="submission" date="2020-07" db="EMBL/GenBank/DDBJ databases">
        <title>Characterization and genome sequencing of isolate MD1, a novel member within the family Lachnospiraceae.</title>
        <authorList>
            <person name="Rettenmaier R."/>
            <person name="Di Bello L."/>
            <person name="Zinser C."/>
            <person name="Scheitz K."/>
            <person name="Liebl W."/>
            <person name="Zverlov V."/>
        </authorList>
    </citation>
    <scope>NUCLEOTIDE SEQUENCE [LARGE SCALE GENOMIC DNA]</scope>
    <source>
        <strain evidence="4 5">MD1</strain>
    </source>
</reference>
<protein>
    <submittedName>
        <fullName evidence="4">Metallophosphoesterase</fullName>
    </submittedName>
</protein>
<dbReference type="GO" id="GO:0009245">
    <property type="term" value="P:lipid A biosynthetic process"/>
    <property type="evidence" value="ECO:0007669"/>
    <property type="project" value="TreeGrafter"/>
</dbReference>